<organism evidence="1 2">
    <name type="scientific">Candidatus Zambryskibacteria bacterium RIFCSPLOWO2_01_FULL_39_39</name>
    <dbReference type="NCBI Taxonomy" id="1802758"/>
    <lineage>
        <taxon>Bacteria</taxon>
        <taxon>Candidatus Zambryskiibacteriota</taxon>
    </lineage>
</organism>
<evidence type="ECO:0000313" key="1">
    <source>
        <dbReference type="EMBL" id="OHB02671.1"/>
    </source>
</evidence>
<accession>A0A1G2TZE1</accession>
<protein>
    <submittedName>
        <fullName evidence="1">Uncharacterized protein</fullName>
    </submittedName>
</protein>
<comment type="caution">
    <text evidence="1">The sequence shown here is derived from an EMBL/GenBank/DDBJ whole genome shotgun (WGS) entry which is preliminary data.</text>
</comment>
<dbReference type="AlphaFoldDB" id="A0A1G2TZE1"/>
<evidence type="ECO:0000313" key="2">
    <source>
        <dbReference type="Proteomes" id="UP000177707"/>
    </source>
</evidence>
<dbReference type="EMBL" id="MHWB01000002">
    <property type="protein sequence ID" value="OHB02671.1"/>
    <property type="molecule type" value="Genomic_DNA"/>
</dbReference>
<dbReference type="Proteomes" id="UP000177707">
    <property type="component" value="Unassembled WGS sequence"/>
</dbReference>
<reference evidence="1 2" key="1">
    <citation type="journal article" date="2016" name="Nat. Commun.">
        <title>Thousands of microbial genomes shed light on interconnected biogeochemical processes in an aquifer system.</title>
        <authorList>
            <person name="Anantharaman K."/>
            <person name="Brown C.T."/>
            <person name="Hug L.A."/>
            <person name="Sharon I."/>
            <person name="Castelle C.J."/>
            <person name="Probst A.J."/>
            <person name="Thomas B.C."/>
            <person name="Singh A."/>
            <person name="Wilkins M.J."/>
            <person name="Karaoz U."/>
            <person name="Brodie E.L."/>
            <person name="Williams K.H."/>
            <person name="Hubbard S.S."/>
            <person name="Banfield J.F."/>
        </authorList>
    </citation>
    <scope>NUCLEOTIDE SEQUENCE [LARGE SCALE GENOMIC DNA]</scope>
</reference>
<gene>
    <name evidence="1" type="ORF">A3A96_02360</name>
</gene>
<dbReference type="STRING" id="1802758.A3A96_02360"/>
<sequence length="402" mass="46322">MRNKVKNKNSKKFFAMGLVFFSSAIILLFVFVEGGNFVPHQNQIDTKISQYSDNHINANAIATNPEFKNIAFDINNTKTNSSFFSNQIATVVRAIKTFTTSEKTEDTKEYGSWIWTPIMNMTPQYIESILSQAKKDGVNTMYVSIDSYLDIFVMPKGEERERQKKVFGNILEDFIIRANKKGMTVDAEAGWRNWAEDDNVYKAFAVVNYIKNFNAERKNKFRGFQYDVEPYLLDSYNESDESKANILKNFVKLVDQTEYFLGDDTLRFSVVIPDFYDKKDEMTPKFSYNGKKDYVFKHLLNILERRRDSSIIIMSYRNFAGGDDGSIEISKNEIETAKSGGYRTKIIIAQETGQVPPPYITFHNTPKKYFEKQVKDINSAFKPYSNFGGIAIHFVNAFLALK</sequence>
<name>A0A1G2TZE1_9BACT</name>
<proteinExistence type="predicted"/>